<keyword evidence="2" id="KW-1185">Reference proteome</keyword>
<gene>
    <name evidence="1" type="ORF">NRB56_44020</name>
</gene>
<protein>
    <submittedName>
        <fullName evidence="1">Uncharacterized protein</fullName>
    </submittedName>
</protein>
<comment type="caution">
    <text evidence="1">The sequence shown here is derived from an EMBL/GenBank/DDBJ whole genome shotgun (WGS) entry which is preliminary data.</text>
</comment>
<evidence type="ECO:0000313" key="1">
    <source>
        <dbReference type="EMBL" id="MQY28818.1"/>
    </source>
</evidence>
<dbReference type="Proteomes" id="UP000431401">
    <property type="component" value="Unassembled WGS sequence"/>
</dbReference>
<proteinExistence type="predicted"/>
<evidence type="ECO:0000313" key="2">
    <source>
        <dbReference type="Proteomes" id="UP000431401"/>
    </source>
</evidence>
<sequence length="162" mass="18162">MSTPLAIYLSDHYTGATAGVELARRLAKNHRDQRAGAPLRELAAEVADDRVALRRLMAQLDVRPARYRRIGGWIGEKAARLKLNGRLIRRAPLSSVIELEAMLLAVEGKAAGWRLLHDLADRIDGLAPDTLDRLEQRAVRQAETLERLRREAAADVFTETHR</sequence>
<organism evidence="1 2">
    <name type="scientific">Nocardia aurantia</name>
    <dbReference type="NCBI Taxonomy" id="2585199"/>
    <lineage>
        <taxon>Bacteria</taxon>
        <taxon>Bacillati</taxon>
        <taxon>Actinomycetota</taxon>
        <taxon>Actinomycetes</taxon>
        <taxon>Mycobacteriales</taxon>
        <taxon>Nocardiaceae</taxon>
        <taxon>Nocardia</taxon>
    </lineage>
</organism>
<name>A0A7K0DTB2_9NOCA</name>
<dbReference type="AlphaFoldDB" id="A0A7K0DTB2"/>
<accession>A0A7K0DTB2</accession>
<reference evidence="1 2" key="1">
    <citation type="submission" date="2019-10" db="EMBL/GenBank/DDBJ databases">
        <title>Nocardia macrotermitis sp. nov. and Nocardia aurantia sp. nov., isolated from the gut of fungus growing-termite Macrotermes natalensis.</title>
        <authorList>
            <person name="Benndorf R."/>
            <person name="Schwitalla J."/>
            <person name="Martin K."/>
            <person name="De Beer W."/>
            <person name="Kaster A.-K."/>
            <person name="Vollmers J."/>
            <person name="Poulsen M."/>
            <person name="Beemelmanns C."/>
        </authorList>
    </citation>
    <scope>NUCLEOTIDE SEQUENCE [LARGE SCALE GENOMIC DNA]</scope>
    <source>
        <strain evidence="1 2">RB56</strain>
    </source>
</reference>
<dbReference type="RefSeq" id="WP_227838108.1">
    <property type="nucleotide sequence ID" value="NZ_WEGI01000009.1"/>
</dbReference>
<dbReference type="EMBL" id="WEGI01000009">
    <property type="protein sequence ID" value="MQY28818.1"/>
    <property type="molecule type" value="Genomic_DNA"/>
</dbReference>